<protein>
    <submittedName>
        <fullName evidence="1">Uncharacterized protein</fullName>
    </submittedName>
</protein>
<evidence type="ECO:0000313" key="2">
    <source>
        <dbReference type="Proteomes" id="UP000011754"/>
    </source>
</evidence>
<comment type="caution">
    <text evidence="1">The sequence shown here is derived from an EMBL/GenBank/DDBJ whole genome shotgun (WGS) entry which is preliminary data.</text>
</comment>
<dbReference type="AlphaFoldDB" id="M3CG52"/>
<proteinExistence type="predicted"/>
<reference evidence="1 2" key="1">
    <citation type="submission" date="2013-01" db="EMBL/GenBank/DDBJ databases">
        <authorList>
            <person name="Harkins D.M."/>
            <person name="Durkin A.S."/>
            <person name="Brinkac L.M."/>
            <person name="Haft D.H."/>
            <person name="Selengut J.D."/>
            <person name="Sanka R."/>
            <person name="DePew J."/>
            <person name="Purushe J."/>
            <person name="Hartskeerl R.A."/>
            <person name="Ahmed A."/>
            <person name="van der Linden H."/>
            <person name="Goris M.G.A."/>
            <person name="Vinetz J.M."/>
            <person name="Sutton G.G."/>
            <person name="Nierman W.C."/>
            <person name="Fouts D.E."/>
        </authorList>
    </citation>
    <scope>NUCLEOTIDE SEQUENCE [LARGE SCALE GENOMIC DNA]</scope>
    <source>
        <strain evidence="1 2">TE 1992</strain>
    </source>
</reference>
<sequence>MRANIFFLRRNSRIDSLRVGLWFAIKDSKPVETLRIFWPVLIILIYWIPPNLVPGPVDDSIVTIGVGIYQIYRYFKISSSSKIHDPTNLLKSKIGNPYVINPY</sequence>
<evidence type="ECO:0000313" key="1">
    <source>
        <dbReference type="EMBL" id="EMF40359.1"/>
    </source>
</evidence>
<dbReference type="Proteomes" id="UP000011754">
    <property type="component" value="Unassembled WGS sequence"/>
</dbReference>
<gene>
    <name evidence="1" type="ORF">LEP1GSC067_2711</name>
</gene>
<name>M3CG52_LEPIR</name>
<dbReference type="EMBL" id="AKWW02000078">
    <property type="protein sequence ID" value="EMF40359.1"/>
    <property type="molecule type" value="Genomic_DNA"/>
</dbReference>
<accession>M3CG52</accession>
<organism evidence="1 2">
    <name type="scientific">Leptospira interrogans serovar Lora str. TE 1992</name>
    <dbReference type="NCBI Taxonomy" id="1193028"/>
    <lineage>
        <taxon>Bacteria</taxon>
        <taxon>Pseudomonadati</taxon>
        <taxon>Spirochaetota</taxon>
        <taxon>Spirochaetia</taxon>
        <taxon>Leptospirales</taxon>
        <taxon>Leptospiraceae</taxon>
        <taxon>Leptospira</taxon>
    </lineage>
</organism>